<evidence type="ECO:0000313" key="1">
    <source>
        <dbReference type="EMBL" id="NRS93766.1"/>
    </source>
</evidence>
<accession>A0A8J8K9K6</accession>
<gene>
    <name evidence="1" type="ORF">HNQ03_002857</name>
</gene>
<sequence>MPNIEKYFLIKNDKHDQLKTFYKKSTAAKK</sequence>
<dbReference type="Proteomes" id="UP000610746">
    <property type="component" value="Unassembled WGS sequence"/>
</dbReference>
<keyword evidence="2" id="KW-1185">Reference proteome</keyword>
<comment type="caution">
    <text evidence="1">The sequence shown here is derived from an EMBL/GenBank/DDBJ whole genome shotgun (WGS) entry which is preliminary data.</text>
</comment>
<protein>
    <submittedName>
        <fullName evidence="1">Uncharacterized protein</fullName>
    </submittedName>
</protein>
<proteinExistence type="predicted"/>
<evidence type="ECO:0000313" key="2">
    <source>
        <dbReference type="Proteomes" id="UP000610746"/>
    </source>
</evidence>
<dbReference type="AlphaFoldDB" id="A0A8J8K9K6"/>
<dbReference type="EMBL" id="JABSNO010000027">
    <property type="protein sequence ID" value="NRS93766.1"/>
    <property type="molecule type" value="Genomic_DNA"/>
</dbReference>
<reference evidence="1" key="1">
    <citation type="submission" date="2020-05" db="EMBL/GenBank/DDBJ databases">
        <title>Genomic Encyclopedia of Type Strains, Phase IV (KMG-V): Genome sequencing to study the core and pangenomes of soil and plant-associated prokaryotes.</title>
        <authorList>
            <person name="Whitman W."/>
        </authorList>
    </citation>
    <scope>NUCLEOTIDE SEQUENCE</scope>
    <source>
        <strain evidence="1">16F</strain>
    </source>
</reference>
<name>A0A8J8K9K6_9FLAO</name>
<organism evidence="1 2">
    <name type="scientific">Frigoriflavimonas asaccharolytica</name>
    <dbReference type="NCBI Taxonomy" id="2735899"/>
    <lineage>
        <taxon>Bacteria</taxon>
        <taxon>Pseudomonadati</taxon>
        <taxon>Bacteroidota</taxon>
        <taxon>Flavobacteriia</taxon>
        <taxon>Flavobacteriales</taxon>
        <taxon>Weeksellaceae</taxon>
        <taxon>Frigoriflavimonas</taxon>
    </lineage>
</organism>